<evidence type="ECO:0000256" key="1">
    <source>
        <dbReference type="SAM" id="MobiDB-lite"/>
    </source>
</evidence>
<dbReference type="PANTHER" id="PTHR35810:SF1">
    <property type="entry name" value="CYTOPLASMIC PROTEIN"/>
    <property type="match status" value="1"/>
</dbReference>
<feature type="compositionally biased region" description="Basic and acidic residues" evidence="1">
    <location>
        <begin position="14"/>
        <end position="26"/>
    </location>
</feature>
<reference evidence="2" key="1">
    <citation type="submission" date="2019-01" db="EMBL/GenBank/DDBJ databases">
        <authorList>
            <consortium name="Genoscope - CEA"/>
            <person name="William W."/>
        </authorList>
    </citation>
    <scope>NUCLEOTIDE SEQUENCE</scope>
    <source>
        <strain evidence="2">CR-1</strain>
    </source>
</reference>
<sequence length="377" mass="44176">MNHEKHEKTRKKKATTEHTENTEEGRMIPSGGEVLIYKTDDGQARVDVRLVNESLWMTQNDMALLFQCSADNISLHLKNIFDEGELSREATAEEFSAVRKEGSRAVRRKMLFYNLDAVISVGYRVKSLVATRFRIWATERLKEYIIKGFVMDDERLKNPPVAGSEAPDYFDEMLERIRDIRASERRMYLRVREIFKLAADYEPTLKETTTFFSIIQNKLHYAVTGLTAAELIQQRANHQLPNMGLTNWKSEAVRKTDVTTAKNYLKEDEIDGLNLIVGMWLDYAERQAKQRQQVFMKDWQEKLDAFLAFNEYNILQNAGNISKKQADYYARNEYEQFDYKRRAYIESQAEEEYIKDLEQAAKQLPVKRAEDKEIKSR</sequence>
<dbReference type="Pfam" id="PF13310">
    <property type="entry name" value="Virulence_RhuM"/>
    <property type="match status" value="1"/>
</dbReference>
<dbReference type="AlphaFoldDB" id="A0A484HDH7"/>
<evidence type="ECO:0000313" key="2">
    <source>
        <dbReference type="EMBL" id="VEN72535.1"/>
    </source>
</evidence>
<feature type="region of interest" description="Disordered" evidence="1">
    <location>
        <begin position="1"/>
        <end position="26"/>
    </location>
</feature>
<dbReference type="EMBL" id="CAACVI010000001">
    <property type="protein sequence ID" value="VEN72535.1"/>
    <property type="molecule type" value="Genomic_DNA"/>
</dbReference>
<dbReference type="InterPro" id="IPR011204">
    <property type="entry name" value="Virulence_RhuM-like"/>
</dbReference>
<protein>
    <submittedName>
        <fullName evidence="2">2-hydroxyacid dehydrogenase</fullName>
    </submittedName>
</protein>
<dbReference type="PIRSF" id="PIRSF015268">
    <property type="entry name" value="Virulence_RhuM"/>
    <property type="match status" value="1"/>
</dbReference>
<proteinExistence type="predicted"/>
<dbReference type="PANTHER" id="PTHR35810">
    <property type="entry name" value="CYTOPLASMIC PROTEIN-RELATED"/>
    <property type="match status" value="1"/>
</dbReference>
<gene>
    <name evidence="2" type="ORF">EPICR_10034</name>
</gene>
<organism evidence="2">
    <name type="scientific">uncultured Desulfobacteraceae bacterium</name>
    <dbReference type="NCBI Taxonomy" id="218296"/>
    <lineage>
        <taxon>Bacteria</taxon>
        <taxon>Pseudomonadati</taxon>
        <taxon>Thermodesulfobacteriota</taxon>
        <taxon>Desulfobacteria</taxon>
        <taxon>Desulfobacterales</taxon>
        <taxon>Desulfobacteraceae</taxon>
        <taxon>environmental samples</taxon>
    </lineage>
</organism>
<name>A0A484HDH7_9BACT</name>
<accession>A0A484HDH7</accession>